<protein>
    <submittedName>
        <fullName evidence="1">Ankyrin repeat domain-containing protein</fullName>
    </submittedName>
</protein>
<evidence type="ECO:0000313" key="2">
    <source>
        <dbReference type="Proteomes" id="UP000321310"/>
    </source>
</evidence>
<dbReference type="Proteomes" id="UP000321310">
    <property type="component" value="Unassembled WGS sequence"/>
</dbReference>
<reference evidence="1 2" key="1">
    <citation type="submission" date="2019-07" db="EMBL/GenBank/DDBJ databases">
        <title>Rapid identification of Enteric Bacteria from Whole Genome Sequences (WGS) using Average Nucleotide Identity (ANI).</title>
        <authorList>
            <person name="Lane C."/>
        </authorList>
    </citation>
    <scope>NUCLEOTIDE SEQUENCE [LARGE SCALE GENOMIC DNA]</scope>
    <source>
        <strain evidence="1 2">2016D-0250</strain>
    </source>
</reference>
<sequence>MKKLEDIKAMSFEKKMQIQKQLFDFISNNDLENVKNLLKDYPIKESFYEAHF</sequence>
<name>A0A5C7DYI7_9BACT</name>
<organism evidence="1 2">
    <name type="scientific">Campylobacter peloridis</name>
    <dbReference type="NCBI Taxonomy" id="488546"/>
    <lineage>
        <taxon>Bacteria</taxon>
        <taxon>Pseudomonadati</taxon>
        <taxon>Campylobacterota</taxon>
        <taxon>Epsilonproteobacteria</taxon>
        <taxon>Campylobacterales</taxon>
        <taxon>Campylobacteraceae</taxon>
        <taxon>Campylobacter</taxon>
    </lineage>
</organism>
<proteinExistence type="predicted"/>
<dbReference type="AlphaFoldDB" id="A0A5C7DYI7"/>
<accession>A0A5C7DYI7</accession>
<dbReference type="EMBL" id="VOWB01000007">
    <property type="protein sequence ID" value="TXE84787.1"/>
    <property type="molecule type" value="Genomic_DNA"/>
</dbReference>
<gene>
    <name evidence="1" type="ORF">FPD46_00455</name>
</gene>
<feature type="non-terminal residue" evidence="1">
    <location>
        <position position="52"/>
    </location>
</feature>
<evidence type="ECO:0000313" key="1">
    <source>
        <dbReference type="EMBL" id="TXE84787.1"/>
    </source>
</evidence>
<comment type="caution">
    <text evidence="1">The sequence shown here is derived from an EMBL/GenBank/DDBJ whole genome shotgun (WGS) entry which is preliminary data.</text>
</comment>